<keyword evidence="4" id="KW-0378">Hydrolase</keyword>
<dbReference type="GO" id="GO:0004518">
    <property type="term" value="F:nuclease activity"/>
    <property type="evidence" value="ECO:0007669"/>
    <property type="project" value="UniProtKB-KW"/>
</dbReference>
<evidence type="ECO:0000256" key="1">
    <source>
        <dbReference type="ARBA" id="ARBA00022490"/>
    </source>
</evidence>
<name>A0A3B1AFN6_9ZZZZ</name>
<evidence type="ECO:0000256" key="2">
    <source>
        <dbReference type="ARBA" id="ARBA00022517"/>
    </source>
</evidence>
<dbReference type="SUPFAM" id="SSF53098">
    <property type="entry name" value="Ribonuclease H-like"/>
    <property type="match status" value="1"/>
</dbReference>
<keyword evidence="1" id="KW-0963">Cytoplasm</keyword>
<dbReference type="AlphaFoldDB" id="A0A3B1AFN6"/>
<evidence type="ECO:0000313" key="6">
    <source>
        <dbReference type="EMBL" id="VAX00491.1"/>
    </source>
</evidence>
<dbReference type="InterPro" id="IPR037027">
    <property type="entry name" value="YqgF/RNaseH-like_dom_sf"/>
</dbReference>
<dbReference type="Pfam" id="PF03652">
    <property type="entry name" value="RuvX"/>
    <property type="match status" value="1"/>
</dbReference>
<dbReference type="InterPro" id="IPR006641">
    <property type="entry name" value="YqgF/RNaseH-like_dom"/>
</dbReference>
<dbReference type="EMBL" id="UOFR01000076">
    <property type="protein sequence ID" value="VAX00491.1"/>
    <property type="molecule type" value="Genomic_DNA"/>
</dbReference>
<organism evidence="6">
    <name type="scientific">hydrothermal vent metagenome</name>
    <dbReference type="NCBI Taxonomy" id="652676"/>
    <lineage>
        <taxon>unclassified sequences</taxon>
        <taxon>metagenomes</taxon>
        <taxon>ecological metagenomes</taxon>
    </lineage>
</organism>
<dbReference type="PANTHER" id="PTHR33317:SF4">
    <property type="entry name" value="POLYNUCLEOTIDYL TRANSFERASE, RIBONUCLEASE H-LIKE SUPERFAMILY PROTEIN"/>
    <property type="match status" value="1"/>
</dbReference>
<dbReference type="HAMAP" id="MF_00651">
    <property type="entry name" value="Nuclease_YqgF"/>
    <property type="match status" value="1"/>
</dbReference>
<gene>
    <name evidence="6" type="ORF">MNBD_GAMMA21-116</name>
</gene>
<sequence>MSDRTLLGFDYGRKRIGIAVGQEITQTAQGLTTLTSTDGPDWDNIDRLLNEWRPQMLVVGMPHNMDDRAHPLHDEVKAFGDQLAERYNLPVEWIDERLSSVEAEALLAAGSKSRQKKQDKAEIDKLAAQIILQSWLNR</sequence>
<dbReference type="SMART" id="SM00732">
    <property type="entry name" value="YqgFc"/>
    <property type="match status" value="1"/>
</dbReference>
<feature type="domain" description="YqgF/RNase H-like" evidence="5">
    <location>
        <begin position="4"/>
        <end position="103"/>
    </location>
</feature>
<protein>
    <submittedName>
        <fullName evidence="6">Pre-16S rRNA nuclease Yqg</fullName>
    </submittedName>
</protein>
<dbReference type="GO" id="GO:0005829">
    <property type="term" value="C:cytosol"/>
    <property type="evidence" value="ECO:0007669"/>
    <property type="project" value="TreeGrafter"/>
</dbReference>
<accession>A0A3B1AFN6</accession>
<keyword evidence="2" id="KW-0690">Ribosome biogenesis</keyword>
<evidence type="ECO:0000256" key="4">
    <source>
        <dbReference type="ARBA" id="ARBA00022801"/>
    </source>
</evidence>
<evidence type="ECO:0000256" key="3">
    <source>
        <dbReference type="ARBA" id="ARBA00022722"/>
    </source>
</evidence>
<evidence type="ECO:0000259" key="5">
    <source>
        <dbReference type="SMART" id="SM00732"/>
    </source>
</evidence>
<dbReference type="CDD" id="cd16964">
    <property type="entry name" value="YqgF"/>
    <property type="match status" value="1"/>
</dbReference>
<proteinExistence type="inferred from homology"/>
<dbReference type="NCBIfam" id="TIGR00250">
    <property type="entry name" value="RNAse_H_YqgF"/>
    <property type="match status" value="1"/>
</dbReference>
<reference evidence="6" key="1">
    <citation type="submission" date="2018-06" db="EMBL/GenBank/DDBJ databases">
        <authorList>
            <person name="Zhirakovskaya E."/>
        </authorList>
    </citation>
    <scope>NUCLEOTIDE SEQUENCE</scope>
</reference>
<dbReference type="InterPro" id="IPR005227">
    <property type="entry name" value="YqgF"/>
</dbReference>
<dbReference type="GO" id="GO:0000967">
    <property type="term" value="P:rRNA 5'-end processing"/>
    <property type="evidence" value="ECO:0007669"/>
    <property type="project" value="TreeGrafter"/>
</dbReference>
<keyword evidence="3" id="KW-0540">Nuclease</keyword>
<dbReference type="PANTHER" id="PTHR33317">
    <property type="entry name" value="POLYNUCLEOTIDYL TRANSFERASE, RIBONUCLEASE H-LIKE SUPERFAMILY PROTEIN"/>
    <property type="match status" value="1"/>
</dbReference>
<dbReference type="Gene3D" id="3.30.420.140">
    <property type="entry name" value="YqgF/RNase H-like domain"/>
    <property type="match status" value="1"/>
</dbReference>
<dbReference type="InterPro" id="IPR012337">
    <property type="entry name" value="RNaseH-like_sf"/>
</dbReference>
<dbReference type="GO" id="GO:0016787">
    <property type="term" value="F:hydrolase activity"/>
    <property type="evidence" value="ECO:0007669"/>
    <property type="project" value="UniProtKB-KW"/>
</dbReference>